<dbReference type="GO" id="GO:0006596">
    <property type="term" value="P:polyamine biosynthetic process"/>
    <property type="evidence" value="ECO:0007669"/>
    <property type="project" value="InterPro"/>
</dbReference>
<dbReference type="InterPro" id="IPR009006">
    <property type="entry name" value="Ala_racemase/Decarboxylase_C"/>
</dbReference>
<evidence type="ECO:0000256" key="4">
    <source>
        <dbReference type="RuleBase" id="RU003737"/>
    </source>
</evidence>
<dbReference type="Proteomes" id="UP000056968">
    <property type="component" value="Chromosome"/>
</dbReference>
<dbReference type="Pfam" id="PF00278">
    <property type="entry name" value="Orn_DAP_Arg_deC"/>
    <property type="match status" value="1"/>
</dbReference>
<feature type="active site" description="Proton donor" evidence="3">
    <location>
        <position position="344"/>
    </location>
</feature>
<reference evidence="7 8" key="1">
    <citation type="submission" date="2015-11" db="EMBL/GenBank/DDBJ databases">
        <title>A Two-component Flavoprotein Monooxygenase System MeaXY Responsible for para-Hydroxylation of 2-Methyl-6-ethylaniline and 2,6-Diethylaniline in Sphingobium baderi DE-13.</title>
        <authorList>
            <person name="Cheng M."/>
            <person name="Meng Q."/>
            <person name="Yang Y."/>
            <person name="Chu C."/>
            <person name="Yan X."/>
            <person name="He J."/>
            <person name="Li S."/>
        </authorList>
    </citation>
    <scope>NUCLEOTIDE SEQUENCE [LARGE SCALE GENOMIC DNA]</scope>
    <source>
        <strain evidence="7 8">DE-13</strain>
    </source>
</reference>
<protein>
    <submittedName>
        <fullName evidence="7">Decarboxylase</fullName>
    </submittedName>
</protein>
<dbReference type="GO" id="GO:0008836">
    <property type="term" value="F:diaminopimelate decarboxylase activity"/>
    <property type="evidence" value="ECO:0007669"/>
    <property type="project" value="TreeGrafter"/>
</dbReference>
<dbReference type="PANTHER" id="PTHR43727">
    <property type="entry name" value="DIAMINOPIMELATE DECARBOXYLASE"/>
    <property type="match status" value="1"/>
</dbReference>
<dbReference type="InterPro" id="IPR022644">
    <property type="entry name" value="De-COase2_N"/>
</dbReference>
<dbReference type="CDD" id="cd06843">
    <property type="entry name" value="PLPDE_III_PvsE_like"/>
    <property type="match status" value="1"/>
</dbReference>
<dbReference type="InterPro" id="IPR000183">
    <property type="entry name" value="Orn/DAP/Arg_de-COase"/>
</dbReference>
<accession>A0A0S3EW88</accession>
<dbReference type="AlphaFoldDB" id="A0A0S3EW88"/>
<dbReference type="InterPro" id="IPR002433">
    <property type="entry name" value="Orn_de-COase"/>
</dbReference>
<evidence type="ECO:0000256" key="1">
    <source>
        <dbReference type="ARBA" id="ARBA00001933"/>
    </source>
</evidence>
<comment type="cofactor">
    <cofactor evidence="1 3">
        <name>pyridoxal 5'-phosphate</name>
        <dbReference type="ChEBI" id="CHEBI:597326"/>
    </cofactor>
</comment>
<dbReference type="Pfam" id="PF02784">
    <property type="entry name" value="Orn_Arg_deC_N"/>
    <property type="match status" value="1"/>
</dbReference>
<dbReference type="SUPFAM" id="SSF51419">
    <property type="entry name" value="PLP-binding barrel"/>
    <property type="match status" value="1"/>
</dbReference>
<comment type="similarity">
    <text evidence="4">Belongs to the Orn/Lys/Arg decarboxylase class-II family.</text>
</comment>
<dbReference type="PANTHER" id="PTHR43727:SF2">
    <property type="entry name" value="GROUP IV DECARBOXYLASE"/>
    <property type="match status" value="1"/>
</dbReference>
<dbReference type="InterPro" id="IPR022643">
    <property type="entry name" value="De-COase2_C"/>
</dbReference>
<keyword evidence="8" id="KW-1185">Reference proteome</keyword>
<evidence type="ECO:0000259" key="6">
    <source>
        <dbReference type="Pfam" id="PF02784"/>
    </source>
</evidence>
<evidence type="ECO:0000256" key="3">
    <source>
        <dbReference type="PIRSR" id="PIRSR600183-50"/>
    </source>
</evidence>
<keyword evidence="2 3" id="KW-0663">Pyridoxal phosphate</keyword>
<dbReference type="Gene3D" id="3.20.20.10">
    <property type="entry name" value="Alanine racemase"/>
    <property type="match status" value="1"/>
</dbReference>
<evidence type="ECO:0000256" key="2">
    <source>
        <dbReference type="ARBA" id="ARBA00022898"/>
    </source>
</evidence>
<dbReference type="RefSeq" id="WP_062062685.1">
    <property type="nucleotide sequence ID" value="NZ_CP013264.1"/>
</dbReference>
<gene>
    <name evidence="7" type="ORF">ATN00_04605</name>
</gene>
<proteinExistence type="inferred from homology"/>
<dbReference type="SUPFAM" id="SSF50621">
    <property type="entry name" value="Alanine racemase C-terminal domain-like"/>
    <property type="match status" value="1"/>
</dbReference>
<organism evidence="7 8">
    <name type="scientific">Sphingobium baderi</name>
    <dbReference type="NCBI Taxonomy" id="1332080"/>
    <lineage>
        <taxon>Bacteria</taxon>
        <taxon>Pseudomonadati</taxon>
        <taxon>Pseudomonadota</taxon>
        <taxon>Alphaproteobacteria</taxon>
        <taxon>Sphingomonadales</taxon>
        <taxon>Sphingomonadaceae</taxon>
        <taxon>Sphingobium</taxon>
    </lineage>
</organism>
<dbReference type="KEGG" id="sbd:ATN00_04605"/>
<sequence>MTLLRPSAAQVVAVVDSERPICAFLHDLDALQRHVLEMVRSLPPRAELFYAVKANNDPRILRTLAPHVAGFEVASSGEILRVREAVGSGARIIMGGPARTGGDIELILAQGVERLHVESLHTLRLANAVAAQAGAVLPILLRVNLAGPVPGATLTMGGAATQFGIAQSDIPDALKLLAHCPALRFEGFHFHTVSNNRDAAGHAALCAMELDLARSWANEHGLDLAVVNLGGGWGVDYGDPDWRFDVEGFTRALAPHVAGDLRLQFECGRILAAYHAVYVCEILDIKAVHGRVFALLRGGTHHFRLPSSWAHNHPFVILPRDAWLHPWPRPECSDTNLTLAGELCTPKDVLARDVPVARARIGDLVCFLMAGAYGWDISHHDFLCHAHPERIYLNEAGV</sequence>
<dbReference type="EMBL" id="CP013264">
    <property type="protein sequence ID" value="ALR19696.1"/>
    <property type="molecule type" value="Genomic_DNA"/>
</dbReference>
<dbReference type="GO" id="GO:0009089">
    <property type="term" value="P:lysine biosynthetic process via diaminopimelate"/>
    <property type="evidence" value="ECO:0007669"/>
    <property type="project" value="TreeGrafter"/>
</dbReference>
<feature type="modified residue" description="N6-(pyridoxal phosphate)lysine" evidence="3">
    <location>
        <position position="53"/>
    </location>
</feature>
<dbReference type="PRINTS" id="PR01182">
    <property type="entry name" value="ORNDCRBXLASE"/>
</dbReference>
<evidence type="ECO:0000313" key="8">
    <source>
        <dbReference type="Proteomes" id="UP000056968"/>
    </source>
</evidence>
<dbReference type="STRING" id="1332080.ATN00_04605"/>
<dbReference type="InterPro" id="IPR029066">
    <property type="entry name" value="PLP-binding_barrel"/>
</dbReference>
<dbReference type="OrthoDB" id="9802241at2"/>
<feature type="domain" description="Orn/DAP/Arg decarboxylase 2 N-terminal" evidence="6">
    <location>
        <begin position="29"/>
        <end position="273"/>
    </location>
</feature>
<evidence type="ECO:0000259" key="5">
    <source>
        <dbReference type="Pfam" id="PF00278"/>
    </source>
</evidence>
<dbReference type="Gene3D" id="2.40.37.10">
    <property type="entry name" value="Lyase, Ornithine Decarboxylase, Chain A, domain 1"/>
    <property type="match status" value="1"/>
</dbReference>
<dbReference type="PRINTS" id="PR01179">
    <property type="entry name" value="ODADCRBXLASE"/>
</dbReference>
<name>A0A0S3EW88_9SPHN</name>
<feature type="domain" description="Orn/DAP/Arg decarboxylase 2 C-terminal" evidence="5">
    <location>
        <begin position="276"/>
        <end position="371"/>
    </location>
</feature>
<evidence type="ECO:0000313" key="7">
    <source>
        <dbReference type="EMBL" id="ALR19696.1"/>
    </source>
</evidence>